<dbReference type="EMBL" id="LR797198">
    <property type="protein sequence ID" value="CAB4193146.1"/>
    <property type="molecule type" value="Genomic_DNA"/>
</dbReference>
<proteinExistence type="predicted"/>
<evidence type="ECO:0000313" key="2">
    <source>
        <dbReference type="EMBL" id="CAB4193146.1"/>
    </source>
</evidence>
<reference evidence="1" key="1">
    <citation type="submission" date="2020-05" db="EMBL/GenBank/DDBJ databases">
        <authorList>
            <person name="Chiriac C."/>
            <person name="Salcher M."/>
            <person name="Ghai R."/>
            <person name="Kavagutti S V."/>
        </authorList>
    </citation>
    <scope>NUCLEOTIDE SEQUENCE</scope>
</reference>
<accession>A0A6J5R1A5</accession>
<organism evidence="1">
    <name type="scientific">uncultured Caudovirales phage</name>
    <dbReference type="NCBI Taxonomy" id="2100421"/>
    <lineage>
        <taxon>Viruses</taxon>
        <taxon>Duplodnaviria</taxon>
        <taxon>Heunggongvirae</taxon>
        <taxon>Uroviricota</taxon>
        <taxon>Caudoviricetes</taxon>
        <taxon>Peduoviridae</taxon>
        <taxon>Maltschvirus</taxon>
        <taxon>Maltschvirus maltsch</taxon>
    </lineage>
</organism>
<gene>
    <name evidence="1" type="ORF">UFOVP1119_52</name>
    <name evidence="2" type="ORF">UFOVP1238_26</name>
</gene>
<dbReference type="EMBL" id="LR797076">
    <property type="protein sequence ID" value="CAB4185444.1"/>
    <property type="molecule type" value="Genomic_DNA"/>
</dbReference>
<name>A0A6J5R1A5_9CAUD</name>
<evidence type="ECO:0000313" key="1">
    <source>
        <dbReference type="EMBL" id="CAB4185444.1"/>
    </source>
</evidence>
<protein>
    <submittedName>
        <fullName evidence="1">Uncharacterized protein</fullName>
    </submittedName>
</protein>
<sequence length="259" mass="29167">MQAGRRTRVCRGITGVIKNTQKLSQDVRFNWIMSVHYAILGGMEELWNKYTYVCGSCDALVESTTKLSNFFQDPICSCAENSLTLLSVVDATIGNSTEKEEPIMEQTMNNLPLSDAEKYNPNALVTYKKIAGTYASPEAPEYITDKVVDIEWALHNARENNKTIANHRNKVDSLRDIILEAYSDSQDQEVLSQIADLFDIELTKEITWEATIHVSGTMQVNLDEDYDLESLLSDELSVSTYNGDIEVLEQEIANVQEGY</sequence>